<dbReference type="Proteomes" id="UP001652583">
    <property type="component" value="Chromosome D1"/>
</dbReference>
<evidence type="ECO:0000313" key="2">
    <source>
        <dbReference type="Proteomes" id="UP001652583"/>
    </source>
</evidence>
<dbReference type="GeneID" id="113593790"/>
<feature type="region of interest" description="Disordered" evidence="1">
    <location>
        <begin position="1"/>
        <end position="148"/>
    </location>
</feature>
<evidence type="ECO:0000256" key="1">
    <source>
        <dbReference type="SAM" id="MobiDB-lite"/>
    </source>
</evidence>
<organism evidence="2 3">
    <name type="scientific">Acinonyx jubatus</name>
    <name type="common">Cheetah</name>
    <dbReference type="NCBI Taxonomy" id="32536"/>
    <lineage>
        <taxon>Eukaryota</taxon>
        <taxon>Metazoa</taxon>
        <taxon>Chordata</taxon>
        <taxon>Craniata</taxon>
        <taxon>Vertebrata</taxon>
        <taxon>Euteleostomi</taxon>
        <taxon>Mammalia</taxon>
        <taxon>Eutheria</taxon>
        <taxon>Laurasiatheria</taxon>
        <taxon>Carnivora</taxon>
        <taxon>Feliformia</taxon>
        <taxon>Felidae</taxon>
        <taxon>Felinae</taxon>
        <taxon>Acinonyx</taxon>
    </lineage>
</organism>
<accession>A0ABM3NJZ1</accession>
<feature type="compositionally biased region" description="Polar residues" evidence="1">
    <location>
        <begin position="18"/>
        <end position="27"/>
    </location>
</feature>
<keyword evidence="2" id="KW-1185">Reference proteome</keyword>
<protein>
    <submittedName>
        <fullName evidence="3">Uncharacterized protein LOC113593790 isoform X2</fullName>
    </submittedName>
</protein>
<proteinExistence type="predicted"/>
<feature type="compositionally biased region" description="Pro residues" evidence="1">
    <location>
        <begin position="75"/>
        <end position="99"/>
    </location>
</feature>
<gene>
    <name evidence="3" type="primary">LOC113593790</name>
</gene>
<evidence type="ECO:0000313" key="3">
    <source>
        <dbReference type="RefSeq" id="XP_053059741.1"/>
    </source>
</evidence>
<feature type="compositionally biased region" description="Basic residues" evidence="1">
    <location>
        <begin position="29"/>
        <end position="44"/>
    </location>
</feature>
<dbReference type="RefSeq" id="XP_053059741.1">
    <property type="nucleotide sequence ID" value="XM_053203766.1"/>
</dbReference>
<reference evidence="3" key="1">
    <citation type="submission" date="2025-08" db="UniProtKB">
        <authorList>
            <consortium name="RefSeq"/>
        </authorList>
    </citation>
    <scope>IDENTIFICATION</scope>
    <source>
        <tissue evidence="3">Blood</tissue>
    </source>
</reference>
<name>A0ABM3NJZ1_ACIJB</name>
<sequence length="177" mass="18804">MAAGCEPPTPRRRRPLCVSTNPASTQRRAALHRPSPPRRWRFAGRWRGGTDSAPLQWAGAGGSEGRGRSAAGRVRPPPAALPLPPPPPFPPSRSAPPGFPALTFPPTRVAALGGQAGMEPSCSRRASQPPPLPGNSQEQTENEQTDVPHCASCEIYLSRVTGKPPSSLSMELSKHMD</sequence>